<reference evidence="4 5" key="1">
    <citation type="submission" date="2014-10" db="EMBL/GenBank/DDBJ databases">
        <title>Draft genome sequence of Actinoplanes utahensis NRRL 12052.</title>
        <authorList>
            <person name="Velasco-Bucheli B."/>
            <person name="del Cerro C."/>
            <person name="Hormigo D."/>
            <person name="Garcia J.L."/>
            <person name="Acebal C."/>
            <person name="Arroyo M."/>
            <person name="de la Mata I."/>
        </authorList>
    </citation>
    <scope>NUCLEOTIDE SEQUENCE [LARGE SCALE GENOMIC DNA]</scope>
    <source>
        <strain evidence="4 5">NRRL 12052</strain>
    </source>
</reference>
<name>A0A0A6UU41_ACTUT</name>
<protein>
    <recommendedName>
        <fullName evidence="3">ABC transporter domain-containing protein</fullName>
    </recommendedName>
</protein>
<evidence type="ECO:0000313" key="5">
    <source>
        <dbReference type="Proteomes" id="UP000054537"/>
    </source>
</evidence>
<sequence>MARVPRRRRLTDRRARPVNDWPLRFEAELVRLGVQPQRARQLSVETAAQAGEHAADPDGFFGPAHLYARHLVAELRAPLPDTRCPTGRVMLRLTGVGKRFRRRTVLTGVDLTVRGGEVAAIVGANGCGKSTLLRICAGLTTPTSGTVHRTRRVGFVPQDGGTAGWLTADEHFTLFGVAAGMTPRKARSTGTHLASLLAWRPGRTQPVQELSGGTRQKLNLILGELHGPDLLLLDEPYQGFDQGAYLDFWRQVRSWRDAGRAVVVVTHLLHELQHVDHVLDLGAAA</sequence>
<dbReference type="Proteomes" id="UP000054537">
    <property type="component" value="Unassembled WGS sequence"/>
</dbReference>
<dbReference type="CDD" id="cd03230">
    <property type="entry name" value="ABC_DR_subfamily_A"/>
    <property type="match status" value="1"/>
</dbReference>
<evidence type="ECO:0000256" key="1">
    <source>
        <dbReference type="ARBA" id="ARBA00022741"/>
    </source>
</evidence>
<dbReference type="eggNOG" id="COG1131">
    <property type="taxonomic scope" value="Bacteria"/>
</dbReference>
<organism evidence="4 5">
    <name type="scientific">Actinoplanes utahensis</name>
    <dbReference type="NCBI Taxonomy" id="1869"/>
    <lineage>
        <taxon>Bacteria</taxon>
        <taxon>Bacillati</taxon>
        <taxon>Actinomycetota</taxon>
        <taxon>Actinomycetes</taxon>
        <taxon>Micromonosporales</taxon>
        <taxon>Micromonosporaceae</taxon>
        <taxon>Actinoplanes</taxon>
    </lineage>
</organism>
<dbReference type="SMART" id="SM00382">
    <property type="entry name" value="AAA"/>
    <property type="match status" value="1"/>
</dbReference>
<comment type="caution">
    <text evidence="4">The sequence shown here is derived from an EMBL/GenBank/DDBJ whole genome shotgun (WGS) entry which is preliminary data.</text>
</comment>
<evidence type="ECO:0000313" key="4">
    <source>
        <dbReference type="EMBL" id="KHD77974.1"/>
    </source>
</evidence>
<dbReference type="InterPro" id="IPR027417">
    <property type="entry name" value="P-loop_NTPase"/>
</dbReference>
<keyword evidence="5" id="KW-1185">Reference proteome</keyword>
<dbReference type="PANTHER" id="PTHR43038">
    <property type="entry name" value="ATP-BINDING CASSETTE, SUB-FAMILY H, MEMBER 1"/>
    <property type="match status" value="1"/>
</dbReference>
<keyword evidence="1" id="KW-0547">Nucleotide-binding</keyword>
<dbReference type="InterPro" id="IPR003593">
    <property type="entry name" value="AAA+_ATPase"/>
</dbReference>
<dbReference type="PANTHER" id="PTHR43038:SF7">
    <property type="entry name" value="ABC TRANSPORT SYSTEM ATP-BINDING PROTEIN"/>
    <property type="match status" value="1"/>
</dbReference>
<keyword evidence="2" id="KW-0067">ATP-binding</keyword>
<dbReference type="Pfam" id="PF00005">
    <property type="entry name" value="ABC_tran"/>
    <property type="match status" value="1"/>
</dbReference>
<dbReference type="AlphaFoldDB" id="A0A0A6UU41"/>
<evidence type="ECO:0000259" key="3">
    <source>
        <dbReference type="PROSITE" id="PS50893"/>
    </source>
</evidence>
<dbReference type="STRING" id="1869.MB27_07570"/>
<accession>A0A0A6UU41</accession>
<dbReference type="Gene3D" id="3.40.50.300">
    <property type="entry name" value="P-loop containing nucleotide triphosphate hydrolases"/>
    <property type="match status" value="1"/>
</dbReference>
<dbReference type="GO" id="GO:0005524">
    <property type="term" value="F:ATP binding"/>
    <property type="evidence" value="ECO:0007669"/>
    <property type="project" value="UniProtKB-KW"/>
</dbReference>
<evidence type="ECO:0000256" key="2">
    <source>
        <dbReference type="ARBA" id="ARBA00022840"/>
    </source>
</evidence>
<dbReference type="GO" id="GO:0016887">
    <property type="term" value="F:ATP hydrolysis activity"/>
    <property type="evidence" value="ECO:0007669"/>
    <property type="project" value="InterPro"/>
</dbReference>
<feature type="domain" description="ABC transporter" evidence="3">
    <location>
        <begin position="91"/>
        <end position="285"/>
    </location>
</feature>
<dbReference type="EMBL" id="JRTT01000007">
    <property type="protein sequence ID" value="KHD77974.1"/>
    <property type="molecule type" value="Genomic_DNA"/>
</dbReference>
<gene>
    <name evidence="4" type="ORF">MB27_07570</name>
</gene>
<proteinExistence type="predicted"/>
<dbReference type="InterPro" id="IPR003439">
    <property type="entry name" value="ABC_transporter-like_ATP-bd"/>
</dbReference>
<dbReference type="SUPFAM" id="SSF52540">
    <property type="entry name" value="P-loop containing nucleoside triphosphate hydrolases"/>
    <property type="match status" value="1"/>
</dbReference>
<dbReference type="PROSITE" id="PS50893">
    <property type="entry name" value="ABC_TRANSPORTER_2"/>
    <property type="match status" value="1"/>
</dbReference>